<dbReference type="Proteomes" id="UP000295484">
    <property type="component" value="Unassembled WGS sequence"/>
</dbReference>
<gene>
    <name evidence="2" type="ORF">EV657_1145</name>
</gene>
<keyword evidence="1" id="KW-0812">Transmembrane</keyword>
<accession>A0A4R8FYC4</accession>
<feature type="transmembrane region" description="Helical" evidence="1">
    <location>
        <begin position="21"/>
        <end position="42"/>
    </location>
</feature>
<dbReference type="AlphaFoldDB" id="A0A4R8FYC4"/>
<evidence type="ECO:0000256" key="1">
    <source>
        <dbReference type="SAM" id="Phobius"/>
    </source>
</evidence>
<protein>
    <submittedName>
        <fullName evidence="2">Uncharacterized protein</fullName>
    </submittedName>
</protein>
<dbReference type="EMBL" id="SOEB01000014">
    <property type="protein sequence ID" value="TDX27681.1"/>
    <property type="molecule type" value="Genomic_DNA"/>
</dbReference>
<name>A0A4R8FYC4_9RHOB</name>
<comment type="caution">
    <text evidence="2">The sequence shown here is derived from an EMBL/GenBank/DDBJ whole genome shotgun (WGS) entry which is preliminary data.</text>
</comment>
<evidence type="ECO:0000313" key="3">
    <source>
        <dbReference type="Proteomes" id="UP000295484"/>
    </source>
</evidence>
<keyword evidence="1" id="KW-0472">Membrane</keyword>
<reference evidence="2 3" key="1">
    <citation type="submission" date="2019-03" db="EMBL/GenBank/DDBJ databases">
        <title>Genomic Encyclopedia of Type Strains, Phase IV (KMG-IV): sequencing the most valuable type-strain genomes for metagenomic binning, comparative biology and taxonomic classification.</title>
        <authorList>
            <person name="Goeker M."/>
        </authorList>
    </citation>
    <scope>NUCLEOTIDE SEQUENCE [LARGE SCALE GENOMIC DNA]</scope>
    <source>
        <strain evidence="2 3">JA181</strain>
    </source>
</reference>
<sequence length="49" mass="4988">MAPRYLGTDTTGEAIDEGLKVLLIGAVVGMLAEISGSIAAIAPQDAEEE</sequence>
<evidence type="ECO:0000313" key="2">
    <source>
        <dbReference type="EMBL" id="TDX27681.1"/>
    </source>
</evidence>
<organism evidence="2 3">
    <name type="scientific">Rhodovulum visakhapatnamense</name>
    <dbReference type="NCBI Taxonomy" id="364297"/>
    <lineage>
        <taxon>Bacteria</taxon>
        <taxon>Pseudomonadati</taxon>
        <taxon>Pseudomonadota</taxon>
        <taxon>Alphaproteobacteria</taxon>
        <taxon>Rhodobacterales</taxon>
        <taxon>Paracoccaceae</taxon>
        <taxon>Rhodovulum</taxon>
    </lineage>
</organism>
<proteinExistence type="predicted"/>
<keyword evidence="1" id="KW-1133">Transmembrane helix</keyword>